<evidence type="ECO:0000256" key="1">
    <source>
        <dbReference type="ARBA" id="ARBA00022679"/>
    </source>
</evidence>
<dbReference type="AlphaFoldDB" id="A0A484H5K4"/>
<dbReference type="GO" id="GO:0006096">
    <property type="term" value="P:glycolytic process"/>
    <property type="evidence" value="ECO:0007669"/>
    <property type="project" value="InterPro"/>
</dbReference>
<proteinExistence type="inferred from homology"/>
<sequence>MSALESVPVGLIADIGGTNARFALCRPGQEAYEEHSLPCASFPGPVEAAESYLMSVRPDKPPTVGVFAIASPITGDSVTMTNHPWRFSIKGIRQALGLRYLDVINDFAAVALCVPHLLPGHRLQVGGGTSMTNAPIGVLGAGTGLGVALLVPDGSHWRVVPTEGGHATMPAADDHESAVLAVLRRRFGHVSAERILSGPGLVNLYFALAEVTGQTPETVGPTTVTERGLMGTDPLCFATVQMFLAMLGTVAGNLVLTIGGRGGLYIAGGIVPRLAAVLPTSLFRARFESKGRFRDYNMYIPTYVITHSYPAFLGLSAFLHHNHRQQQA</sequence>
<dbReference type="Pfam" id="PF02685">
    <property type="entry name" value="Glucokinase"/>
    <property type="match status" value="1"/>
</dbReference>
<dbReference type="Gene3D" id="3.40.367.20">
    <property type="match status" value="1"/>
</dbReference>
<evidence type="ECO:0000256" key="2">
    <source>
        <dbReference type="ARBA" id="ARBA00022777"/>
    </source>
</evidence>
<dbReference type="Gene3D" id="3.30.420.40">
    <property type="match status" value="1"/>
</dbReference>
<evidence type="ECO:0000256" key="3">
    <source>
        <dbReference type="SAM" id="Phobius"/>
    </source>
</evidence>
<keyword evidence="3" id="KW-1133">Transmembrane helix</keyword>
<dbReference type="InterPro" id="IPR050201">
    <property type="entry name" value="Bacterial_glucokinase"/>
</dbReference>
<dbReference type="GO" id="GO:0005536">
    <property type="term" value="F:D-glucose binding"/>
    <property type="evidence" value="ECO:0007669"/>
    <property type="project" value="InterPro"/>
</dbReference>
<dbReference type="PANTHER" id="PTHR47690">
    <property type="entry name" value="GLUCOKINASE"/>
    <property type="match status" value="1"/>
</dbReference>
<name>A0A484H5K4_9ZZZZ</name>
<reference evidence="4" key="1">
    <citation type="submission" date="2018-10" db="EMBL/GenBank/DDBJ databases">
        <authorList>
            <person name="Gruber-Vodicka H."/>
            <person name="Jaeckle O."/>
        </authorList>
    </citation>
    <scope>NUCLEOTIDE SEQUENCE</scope>
</reference>
<dbReference type="SUPFAM" id="SSF53067">
    <property type="entry name" value="Actin-like ATPase domain"/>
    <property type="match status" value="1"/>
</dbReference>
<dbReference type="EC" id="2.7.1.2" evidence="4"/>
<dbReference type="HAMAP" id="MF_00524">
    <property type="entry name" value="Glucokinase"/>
    <property type="match status" value="1"/>
</dbReference>
<feature type="transmembrane region" description="Helical" evidence="3">
    <location>
        <begin position="262"/>
        <end position="283"/>
    </location>
</feature>
<dbReference type="InterPro" id="IPR003836">
    <property type="entry name" value="Glucokinase"/>
</dbReference>
<keyword evidence="3" id="KW-0812">Transmembrane</keyword>
<keyword evidence="1 4" id="KW-0808">Transferase</keyword>
<dbReference type="PANTHER" id="PTHR47690:SF1">
    <property type="entry name" value="GLUCOKINASE"/>
    <property type="match status" value="1"/>
</dbReference>
<keyword evidence="3" id="KW-0472">Membrane</keyword>
<dbReference type="GO" id="GO:0004340">
    <property type="term" value="F:glucokinase activity"/>
    <property type="evidence" value="ECO:0007669"/>
    <property type="project" value="UniProtKB-EC"/>
</dbReference>
<dbReference type="EMBL" id="LR026963">
    <property type="protein sequence ID" value="VBB68611.1"/>
    <property type="molecule type" value="Genomic_DNA"/>
</dbReference>
<dbReference type="GO" id="GO:0005829">
    <property type="term" value="C:cytosol"/>
    <property type="evidence" value="ECO:0007669"/>
    <property type="project" value="TreeGrafter"/>
</dbReference>
<organism evidence="4">
    <name type="scientific">invertebrate metagenome</name>
    <dbReference type="NCBI Taxonomy" id="1711999"/>
    <lineage>
        <taxon>unclassified sequences</taxon>
        <taxon>metagenomes</taxon>
        <taxon>organismal metagenomes</taxon>
    </lineage>
</organism>
<keyword evidence="2 4" id="KW-0418">Kinase</keyword>
<dbReference type="InterPro" id="IPR043129">
    <property type="entry name" value="ATPase_NBD"/>
</dbReference>
<dbReference type="CDD" id="cd24008">
    <property type="entry name" value="ASKHA_NBD_GLK"/>
    <property type="match status" value="1"/>
</dbReference>
<accession>A0A484H5K4</accession>
<protein>
    <submittedName>
        <fullName evidence="4">Glucokinase</fullName>
        <ecNumber evidence="4">2.7.1.2</ecNumber>
    </submittedName>
</protein>
<dbReference type="GO" id="GO:0005524">
    <property type="term" value="F:ATP binding"/>
    <property type="evidence" value="ECO:0007669"/>
    <property type="project" value="InterPro"/>
</dbReference>
<evidence type="ECO:0000313" key="4">
    <source>
        <dbReference type="EMBL" id="VBB68611.1"/>
    </source>
</evidence>
<feature type="transmembrane region" description="Helical" evidence="3">
    <location>
        <begin position="235"/>
        <end position="256"/>
    </location>
</feature>
<gene>
    <name evidence="4" type="ORF">RIEGSTA812A_PEG_84</name>
</gene>
<dbReference type="NCBIfam" id="TIGR00749">
    <property type="entry name" value="glk"/>
    <property type="match status" value="1"/>
</dbReference>